<dbReference type="NCBIfam" id="TIGR02642">
    <property type="entry name" value="phage_xxxx"/>
    <property type="match status" value="1"/>
</dbReference>
<dbReference type="InterPro" id="IPR013464">
    <property type="entry name" value="CHP02642"/>
</dbReference>
<accession>A0ABX1KJH3</accession>
<evidence type="ECO:0000313" key="1">
    <source>
        <dbReference type="EMBL" id="NLQ22341.1"/>
    </source>
</evidence>
<keyword evidence="2" id="KW-1185">Reference proteome</keyword>
<proteinExistence type="predicted"/>
<dbReference type="EMBL" id="JABAEB010000003">
    <property type="protein sequence ID" value="NLQ22341.1"/>
    <property type="molecule type" value="Genomic_DNA"/>
</dbReference>
<comment type="caution">
    <text evidence="1">The sequence shown here is derived from an EMBL/GenBank/DDBJ whole genome shotgun (WGS) entry which is preliminary data.</text>
</comment>
<dbReference type="RefSeq" id="WP_168823812.1">
    <property type="nucleotide sequence ID" value="NZ_JABAEB010000003.1"/>
</dbReference>
<gene>
    <name evidence="1" type="ORF">HGO26_05540</name>
</gene>
<reference evidence="1 2" key="1">
    <citation type="submission" date="2020-04" db="EMBL/GenBank/DDBJ databases">
        <title>The first description of lens atrophy caused by putative novel Shewanella sp. that is a new emerging pathogen for cultured rainbow trout?</title>
        <authorList>
            <person name="Saticioglu I.B."/>
            <person name="Duman M."/>
            <person name="Altun S."/>
        </authorList>
    </citation>
    <scope>NUCLEOTIDE SEQUENCE [LARGE SCALE GENOMIC DNA]</scope>
    <source>
        <strain evidence="1 2">S-1</strain>
    </source>
</reference>
<dbReference type="Proteomes" id="UP000527352">
    <property type="component" value="Unassembled WGS sequence"/>
</dbReference>
<evidence type="ECO:0000313" key="2">
    <source>
        <dbReference type="Proteomes" id="UP000527352"/>
    </source>
</evidence>
<organism evidence="1 2">
    <name type="scientific">Shewanella oncorhynchi</name>
    <dbReference type="NCBI Taxonomy" id="2726434"/>
    <lineage>
        <taxon>Bacteria</taxon>
        <taxon>Pseudomonadati</taxon>
        <taxon>Pseudomonadota</taxon>
        <taxon>Gammaproteobacteria</taxon>
        <taxon>Alteromonadales</taxon>
        <taxon>Shewanellaceae</taxon>
        <taxon>Shewanella</taxon>
    </lineage>
</organism>
<name>A0ABX1KJH3_9GAMM</name>
<dbReference type="InterPro" id="IPR038500">
    <property type="entry name" value="Antitermination_sf"/>
</dbReference>
<sequence length="189" mass="20554">MISIERVFELLSPRGVAIGAAVGGKGVFSKEDAMGVVAQVQGKYLVGVKVLEASICGDIDAENLLINALAKQYETDFRPVAATALAKLAVNEVCGSRVCTKCHGTKLNYHRNGECLHCCGTGKMLNTVEQLTKSFCDLSGTKITAEQFSQHFYDKYMTGVDTLHHHQADAERHAKRVLRLVAAENEQVN</sequence>
<protein>
    <submittedName>
        <fullName evidence="1">Uncharacterized protein</fullName>
    </submittedName>
</protein>
<dbReference type="Gene3D" id="1.10.274.110">
    <property type="match status" value="1"/>
</dbReference>